<gene>
    <name evidence="1" type="ORF">QVD17_39938</name>
</gene>
<organism evidence="1 2">
    <name type="scientific">Tagetes erecta</name>
    <name type="common">African marigold</name>
    <dbReference type="NCBI Taxonomy" id="13708"/>
    <lineage>
        <taxon>Eukaryota</taxon>
        <taxon>Viridiplantae</taxon>
        <taxon>Streptophyta</taxon>
        <taxon>Embryophyta</taxon>
        <taxon>Tracheophyta</taxon>
        <taxon>Spermatophyta</taxon>
        <taxon>Magnoliopsida</taxon>
        <taxon>eudicotyledons</taxon>
        <taxon>Gunneridae</taxon>
        <taxon>Pentapetalae</taxon>
        <taxon>asterids</taxon>
        <taxon>campanulids</taxon>
        <taxon>Asterales</taxon>
        <taxon>Asteraceae</taxon>
        <taxon>Asteroideae</taxon>
        <taxon>Heliantheae alliance</taxon>
        <taxon>Tageteae</taxon>
        <taxon>Tagetes</taxon>
    </lineage>
</organism>
<sequence length="110" mass="12318">MEFSASVCCEGKAHEYDSGFGRIDEVVYGSYGHVCNEPSSSSPKPTWRHGMSQFYQMPGNEMVNNLAGHYMNFSHVDHGAYLPAHVMENPVHVELPPVPERLPRRARGRG</sequence>
<evidence type="ECO:0000313" key="2">
    <source>
        <dbReference type="Proteomes" id="UP001229421"/>
    </source>
</evidence>
<accession>A0AAD8JPI1</accession>
<dbReference type="EMBL" id="JAUHHV010000011">
    <property type="protein sequence ID" value="KAK1408290.1"/>
    <property type="molecule type" value="Genomic_DNA"/>
</dbReference>
<keyword evidence="2" id="KW-1185">Reference proteome</keyword>
<evidence type="ECO:0000313" key="1">
    <source>
        <dbReference type="EMBL" id="KAK1408290.1"/>
    </source>
</evidence>
<name>A0AAD8JPI1_TARER</name>
<dbReference type="Proteomes" id="UP001229421">
    <property type="component" value="Unassembled WGS sequence"/>
</dbReference>
<dbReference type="AlphaFoldDB" id="A0AAD8JPI1"/>
<comment type="caution">
    <text evidence="1">The sequence shown here is derived from an EMBL/GenBank/DDBJ whole genome shotgun (WGS) entry which is preliminary data.</text>
</comment>
<protein>
    <submittedName>
        <fullName evidence="1">Uncharacterized protein</fullName>
    </submittedName>
</protein>
<reference evidence="1" key="1">
    <citation type="journal article" date="2023" name="bioRxiv">
        <title>Improved chromosome-level genome assembly for marigold (Tagetes erecta).</title>
        <authorList>
            <person name="Jiang F."/>
            <person name="Yuan L."/>
            <person name="Wang S."/>
            <person name="Wang H."/>
            <person name="Xu D."/>
            <person name="Wang A."/>
            <person name="Fan W."/>
        </authorList>
    </citation>
    <scope>NUCLEOTIDE SEQUENCE</scope>
    <source>
        <strain evidence="1">WSJ</strain>
        <tissue evidence="1">Leaf</tissue>
    </source>
</reference>
<proteinExistence type="predicted"/>